<evidence type="ECO:0000313" key="3">
    <source>
        <dbReference type="Proteomes" id="UP001518989"/>
    </source>
</evidence>
<comment type="caution">
    <text evidence="2">The sequence shown here is derived from an EMBL/GenBank/DDBJ whole genome shotgun (WGS) entry which is preliminary data.</text>
</comment>
<gene>
    <name evidence="2" type="ORF">IAI61_18510</name>
</gene>
<dbReference type="InterPro" id="IPR011042">
    <property type="entry name" value="6-blade_b-propeller_TolB-like"/>
</dbReference>
<proteinExistence type="predicted"/>
<dbReference type="InterPro" id="IPR051262">
    <property type="entry name" value="SMP-30/CGR1_Lactonase"/>
</dbReference>
<organism evidence="2 3">
    <name type="scientific">Roseomonas haemaphysalidis</name>
    <dbReference type="NCBI Taxonomy" id="2768162"/>
    <lineage>
        <taxon>Bacteria</taxon>
        <taxon>Pseudomonadati</taxon>
        <taxon>Pseudomonadota</taxon>
        <taxon>Alphaproteobacteria</taxon>
        <taxon>Acetobacterales</taxon>
        <taxon>Roseomonadaceae</taxon>
        <taxon>Roseomonas</taxon>
    </lineage>
</organism>
<dbReference type="PANTHER" id="PTHR47572:SF5">
    <property type="entry name" value="BLR2277 PROTEIN"/>
    <property type="match status" value="1"/>
</dbReference>
<evidence type="ECO:0000259" key="1">
    <source>
        <dbReference type="Pfam" id="PF08450"/>
    </source>
</evidence>
<evidence type="ECO:0000313" key="2">
    <source>
        <dbReference type="EMBL" id="MBO1081034.1"/>
    </source>
</evidence>
<protein>
    <submittedName>
        <fullName evidence="2">SMP-30/gluconolactonase/LRE family protein</fullName>
    </submittedName>
</protein>
<dbReference type="PANTHER" id="PTHR47572">
    <property type="entry name" value="LIPOPROTEIN-RELATED"/>
    <property type="match status" value="1"/>
</dbReference>
<reference evidence="2 3" key="1">
    <citation type="submission" date="2020-09" db="EMBL/GenBank/DDBJ databases">
        <title>Roseomonas.</title>
        <authorList>
            <person name="Zhu W."/>
        </authorList>
    </citation>
    <scope>NUCLEOTIDE SEQUENCE [LARGE SCALE GENOMIC DNA]</scope>
    <source>
        <strain evidence="2 3">573</strain>
    </source>
</reference>
<dbReference type="Gene3D" id="2.120.10.30">
    <property type="entry name" value="TolB, C-terminal domain"/>
    <property type="match status" value="1"/>
</dbReference>
<accession>A0ABS3KUB9</accession>
<name>A0ABS3KUB9_9PROT</name>
<dbReference type="RefSeq" id="WP_207419216.1">
    <property type="nucleotide sequence ID" value="NZ_CP061177.1"/>
</dbReference>
<keyword evidence="3" id="KW-1185">Reference proteome</keyword>
<sequence>MWFPQPRALTPRLLSRLPDRLRNPRRTPWADANKGGQEIDSFLEAPCFDSAGNLHVVDIPFGRIFRVGPTQWPVVAEYEGWPNGLATGTADSLLVADHRHGLLSLDPASGAIAPLLETVNGEGFRGLNDVATGPGGQILVTDQGQTGLQDPTGRVWRLWPDGRVDRLLGNGPSPNGIVLNRAATHCYVAMTRSCEVWRFALRQDALVAKAGVFFRTPAGISGPDGLAVDAHDRLFVANPGHGMVWGVDPFGVPVLAIDCRDFGHTPTNLCLAPDGTTLLITEADSASVLSVELPGA</sequence>
<dbReference type="Proteomes" id="UP001518989">
    <property type="component" value="Unassembled WGS sequence"/>
</dbReference>
<dbReference type="InterPro" id="IPR013658">
    <property type="entry name" value="SGL"/>
</dbReference>
<dbReference type="Pfam" id="PF08450">
    <property type="entry name" value="SGL"/>
    <property type="match status" value="1"/>
</dbReference>
<dbReference type="SUPFAM" id="SSF63829">
    <property type="entry name" value="Calcium-dependent phosphotriesterase"/>
    <property type="match status" value="1"/>
</dbReference>
<dbReference type="EMBL" id="JACTNG010000012">
    <property type="protein sequence ID" value="MBO1081034.1"/>
    <property type="molecule type" value="Genomic_DNA"/>
</dbReference>
<feature type="domain" description="SMP-30/Gluconolactonase/LRE-like region" evidence="1">
    <location>
        <begin position="44"/>
        <end position="283"/>
    </location>
</feature>